<feature type="compositionally biased region" description="Basic and acidic residues" evidence="7">
    <location>
        <begin position="423"/>
        <end position="447"/>
    </location>
</feature>
<protein>
    <submittedName>
        <fullName evidence="9">Homeobox protein Nkx-6.1</fullName>
    </submittedName>
</protein>
<proteinExistence type="predicted"/>
<name>W6UD73_ECHGR</name>
<evidence type="ECO:0000256" key="6">
    <source>
        <dbReference type="RuleBase" id="RU000682"/>
    </source>
</evidence>
<gene>
    <name evidence="9" type="ORF">EGR_05871</name>
</gene>
<dbReference type="PRINTS" id="PR00024">
    <property type="entry name" value="HOMEOBOX"/>
</dbReference>
<dbReference type="CDD" id="cd00086">
    <property type="entry name" value="homeodomain"/>
    <property type="match status" value="1"/>
</dbReference>
<dbReference type="SUPFAM" id="SSF46689">
    <property type="entry name" value="Homeodomain-like"/>
    <property type="match status" value="1"/>
</dbReference>
<comment type="subcellular location">
    <subcellularLocation>
        <location evidence="1 5 6">Nucleus</location>
    </subcellularLocation>
</comment>
<dbReference type="OrthoDB" id="6159439at2759"/>
<dbReference type="GO" id="GO:0005634">
    <property type="term" value="C:nucleus"/>
    <property type="evidence" value="ECO:0007669"/>
    <property type="project" value="UniProtKB-SubCell"/>
</dbReference>
<dbReference type="EMBL" id="APAU02000047">
    <property type="protein sequence ID" value="EUB59270.1"/>
    <property type="molecule type" value="Genomic_DNA"/>
</dbReference>
<evidence type="ECO:0000256" key="1">
    <source>
        <dbReference type="ARBA" id="ARBA00004123"/>
    </source>
</evidence>
<feature type="region of interest" description="Disordered" evidence="7">
    <location>
        <begin position="384"/>
        <end position="403"/>
    </location>
</feature>
<dbReference type="InterPro" id="IPR050394">
    <property type="entry name" value="Homeobox_NK-like"/>
</dbReference>
<dbReference type="STRING" id="6210.W6UD73"/>
<keyword evidence="2 5" id="KW-0238">DNA-binding</keyword>
<feature type="compositionally biased region" description="Basic and acidic residues" evidence="7">
    <location>
        <begin position="193"/>
        <end position="203"/>
    </location>
</feature>
<feature type="compositionally biased region" description="Pro residues" evidence="7">
    <location>
        <begin position="206"/>
        <end position="216"/>
    </location>
</feature>
<feature type="compositionally biased region" description="Polar residues" evidence="7">
    <location>
        <begin position="177"/>
        <end position="191"/>
    </location>
</feature>
<dbReference type="InterPro" id="IPR001356">
    <property type="entry name" value="HD"/>
</dbReference>
<evidence type="ECO:0000256" key="5">
    <source>
        <dbReference type="PROSITE-ProRule" id="PRU00108"/>
    </source>
</evidence>
<feature type="region of interest" description="Disordered" evidence="7">
    <location>
        <begin position="167"/>
        <end position="225"/>
    </location>
</feature>
<dbReference type="PRINTS" id="PR00031">
    <property type="entry name" value="HTHREPRESSR"/>
</dbReference>
<keyword evidence="4 5" id="KW-0539">Nucleus</keyword>
<feature type="domain" description="Homeobox" evidence="8">
    <location>
        <begin position="324"/>
        <end position="384"/>
    </location>
</feature>
<dbReference type="Proteomes" id="UP000019149">
    <property type="component" value="Unassembled WGS sequence"/>
</dbReference>
<dbReference type="InterPro" id="IPR009057">
    <property type="entry name" value="Homeodomain-like_sf"/>
</dbReference>
<dbReference type="FunFam" id="1.10.10.60:FF:000067">
    <property type="entry name" value="NK6 homeobox 1"/>
    <property type="match status" value="1"/>
</dbReference>
<feature type="region of interest" description="Disordered" evidence="7">
    <location>
        <begin position="16"/>
        <end position="84"/>
    </location>
</feature>
<keyword evidence="3 5" id="KW-0371">Homeobox</keyword>
<dbReference type="AlphaFoldDB" id="W6UD73"/>
<reference evidence="9 10" key="1">
    <citation type="journal article" date="2013" name="Nat. Genet.">
        <title>The genome of the hydatid tapeworm Echinococcus granulosus.</title>
        <authorList>
            <person name="Zheng H."/>
            <person name="Zhang W."/>
            <person name="Zhang L."/>
            <person name="Zhang Z."/>
            <person name="Li J."/>
            <person name="Lu G."/>
            <person name="Zhu Y."/>
            <person name="Wang Y."/>
            <person name="Huang Y."/>
            <person name="Liu J."/>
            <person name="Kang H."/>
            <person name="Chen J."/>
            <person name="Wang L."/>
            <person name="Chen A."/>
            <person name="Yu S."/>
            <person name="Gao Z."/>
            <person name="Jin L."/>
            <person name="Gu W."/>
            <person name="Wang Z."/>
            <person name="Zhao L."/>
            <person name="Shi B."/>
            <person name="Wen H."/>
            <person name="Lin R."/>
            <person name="Jones M.K."/>
            <person name="Brejova B."/>
            <person name="Vinar T."/>
            <person name="Zhao G."/>
            <person name="McManus D.P."/>
            <person name="Chen Z."/>
            <person name="Zhou Y."/>
            <person name="Wang S."/>
        </authorList>
    </citation>
    <scope>NUCLEOTIDE SEQUENCE [LARGE SCALE GENOMIC DNA]</scope>
</reference>
<dbReference type="OMA" id="FLWMRHP"/>
<dbReference type="GO" id="GO:0000981">
    <property type="term" value="F:DNA-binding transcription factor activity, RNA polymerase II-specific"/>
    <property type="evidence" value="ECO:0007669"/>
    <property type="project" value="InterPro"/>
</dbReference>
<dbReference type="PANTHER" id="PTHR24340">
    <property type="entry name" value="HOMEOBOX PROTEIN NKX"/>
    <property type="match status" value="1"/>
</dbReference>
<dbReference type="InterPro" id="IPR020479">
    <property type="entry name" value="HD_metazoa"/>
</dbReference>
<organism evidence="9 10">
    <name type="scientific">Echinococcus granulosus</name>
    <name type="common">Hydatid tapeworm</name>
    <dbReference type="NCBI Taxonomy" id="6210"/>
    <lineage>
        <taxon>Eukaryota</taxon>
        <taxon>Metazoa</taxon>
        <taxon>Spiralia</taxon>
        <taxon>Lophotrochozoa</taxon>
        <taxon>Platyhelminthes</taxon>
        <taxon>Cestoda</taxon>
        <taxon>Eucestoda</taxon>
        <taxon>Cyclophyllidea</taxon>
        <taxon>Taeniidae</taxon>
        <taxon>Echinococcus</taxon>
        <taxon>Echinococcus granulosus group</taxon>
    </lineage>
</organism>
<dbReference type="InterPro" id="IPR000047">
    <property type="entry name" value="HTH_motif"/>
</dbReference>
<evidence type="ECO:0000259" key="8">
    <source>
        <dbReference type="PROSITE" id="PS50071"/>
    </source>
</evidence>
<dbReference type="GO" id="GO:0030154">
    <property type="term" value="P:cell differentiation"/>
    <property type="evidence" value="ECO:0007669"/>
    <property type="project" value="TreeGrafter"/>
</dbReference>
<evidence type="ECO:0000256" key="4">
    <source>
        <dbReference type="ARBA" id="ARBA00023242"/>
    </source>
</evidence>
<keyword evidence="10" id="KW-1185">Reference proteome</keyword>
<dbReference type="PROSITE" id="PS50071">
    <property type="entry name" value="HOMEOBOX_2"/>
    <property type="match status" value="1"/>
</dbReference>
<dbReference type="GO" id="GO:0000978">
    <property type="term" value="F:RNA polymerase II cis-regulatory region sequence-specific DNA binding"/>
    <property type="evidence" value="ECO:0007669"/>
    <property type="project" value="TreeGrafter"/>
</dbReference>
<dbReference type="PANTHER" id="PTHR24340:SF35">
    <property type="entry name" value="HGTX, ISOFORM C"/>
    <property type="match status" value="1"/>
</dbReference>
<dbReference type="Pfam" id="PF00046">
    <property type="entry name" value="Homeodomain"/>
    <property type="match status" value="1"/>
</dbReference>
<dbReference type="GeneID" id="36341586"/>
<feature type="region of interest" description="Disordered" evidence="7">
    <location>
        <begin position="525"/>
        <end position="548"/>
    </location>
</feature>
<evidence type="ECO:0000256" key="2">
    <source>
        <dbReference type="ARBA" id="ARBA00023125"/>
    </source>
</evidence>
<evidence type="ECO:0000313" key="10">
    <source>
        <dbReference type="Proteomes" id="UP000019149"/>
    </source>
</evidence>
<feature type="compositionally biased region" description="Polar residues" evidence="7">
    <location>
        <begin position="392"/>
        <end position="403"/>
    </location>
</feature>
<sequence length="548" mass="59233">MEAIERSSLLFRAAGLLNSPPSGVKSDSVDDQYSLQMEAHPTPLSPSRRRKAPISEPDSPVIETKVSKCGNSSAEERNLKATSPEDVTAKLPSNYPLELSQTLFSNILAALTSNGLINPFAYHLGDLIPQPPSLNGILGQSKNNCPPKPRTSHGICDILGVNDTTSNHNEISRESPRSSVNFAQRQSSPAFSNEEKKEKDAKRASPPLPSLPPPPSLINWTSHHPPLRFLPQETSPDFAAALRQLGGPGYLPGVSPSAFISEPEMPRASSGATFFPQKFGMPHVGMPTSPSPNPGFLWMRHPTDLMAYALVTVDENMSHTDKDGKRKHTRPTFSGQQIFALEKTFEQTKYLAGPERARLAYLLGMSESQVKVWFQNRRTKWRKRSAADMASVKSTAGNQAPTFASSNSIKLSITSEHSSPLSDSHHNHSPKGDAHRVSGDVFEEGKDSIQQALPPPPPSLPLPPPPPPPPIASLPTAIPPHLFGAFLAATSSLQNLPFPFGMLAPSIGVPPREEPEDVLRSRICGGASTAERPLNPLLFQPSGGTEKP</sequence>
<dbReference type="Gene3D" id="1.10.10.60">
    <property type="entry name" value="Homeodomain-like"/>
    <property type="match status" value="1"/>
</dbReference>
<feature type="DNA-binding region" description="Homeobox" evidence="5">
    <location>
        <begin position="326"/>
        <end position="385"/>
    </location>
</feature>
<evidence type="ECO:0000256" key="7">
    <source>
        <dbReference type="SAM" id="MobiDB-lite"/>
    </source>
</evidence>
<dbReference type="InterPro" id="IPR017970">
    <property type="entry name" value="Homeobox_CS"/>
</dbReference>
<feature type="region of interest" description="Disordered" evidence="7">
    <location>
        <begin position="414"/>
        <end position="471"/>
    </location>
</feature>
<dbReference type="CTD" id="36341586"/>
<dbReference type="PROSITE" id="PS00027">
    <property type="entry name" value="HOMEOBOX_1"/>
    <property type="match status" value="1"/>
</dbReference>
<dbReference type="SMART" id="SM00389">
    <property type="entry name" value="HOX"/>
    <property type="match status" value="1"/>
</dbReference>
<evidence type="ECO:0000313" key="9">
    <source>
        <dbReference type="EMBL" id="EUB59270.1"/>
    </source>
</evidence>
<evidence type="ECO:0000256" key="3">
    <source>
        <dbReference type="ARBA" id="ARBA00023155"/>
    </source>
</evidence>
<accession>W6UD73</accession>
<dbReference type="RefSeq" id="XP_024350466.1">
    <property type="nucleotide sequence ID" value="XM_024495120.1"/>
</dbReference>
<comment type="caution">
    <text evidence="9">The sequence shown here is derived from an EMBL/GenBank/DDBJ whole genome shotgun (WGS) entry which is preliminary data.</text>
</comment>
<dbReference type="KEGG" id="egl:EGR_05871"/>
<feature type="compositionally biased region" description="Pro residues" evidence="7">
    <location>
        <begin position="453"/>
        <end position="471"/>
    </location>
</feature>